<gene>
    <name evidence="1" type="ORF">CK556_02430</name>
</gene>
<reference evidence="1 2" key="1">
    <citation type="submission" date="2017-08" db="EMBL/GenBank/DDBJ databases">
        <title>Complete Genome Sequence of Mesoplasma chauliocola.</title>
        <authorList>
            <person name="Knight T.F.Jr."/>
            <person name="Citino T."/>
        </authorList>
    </citation>
    <scope>NUCLEOTIDE SEQUENCE [LARGE SCALE GENOMIC DNA]</scope>
    <source>
        <strain evidence="1 2">CHPA-2</strain>
    </source>
</reference>
<evidence type="ECO:0000313" key="1">
    <source>
        <dbReference type="EMBL" id="ASZ09201.1"/>
    </source>
</evidence>
<dbReference type="EMBL" id="CP023173">
    <property type="protein sequence ID" value="ASZ09201.1"/>
    <property type="molecule type" value="Genomic_DNA"/>
</dbReference>
<name>A0A249SNY5_9MOLU</name>
<sequence>MLKTIAVASIAGMLSSSNGQIIENVSRIHKNEVSYIDKYNDEEIVSLDNEGKFDYHYSPETGPQIQATFWQWSFGSEGISNNEELLESYSQMLPYANGQRYTPTAYIRSEKWNDSYSLIDPMAFDLSNVKEGRVESIEDFAEKATWFWQAEYKGQYYNQVKWGVSISTYTDDLNRFILQFTTGFDLEIKDDISFDFGGQIAPELKLISAK</sequence>
<keyword evidence="2" id="KW-1185">Reference proteome</keyword>
<proteinExistence type="predicted"/>
<protein>
    <submittedName>
        <fullName evidence="1">Uncharacterized protein</fullName>
    </submittedName>
</protein>
<dbReference type="KEGG" id="mchc:CK556_02430"/>
<evidence type="ECO:0000313" key="2">
    <source>
        <dbReference type="Proteomes" id="UP000232229"/>
    </source>
</evidence>
<dbReference type="Proteomes" id="UP000232229">
    <property type="component" value="Chromosome"/>
</dbReference>
<organism evidence="1 2">
    <name type="scientific">Mesoplasma chauliocola</name>
    <dbReference type="NCBI Taxonomy" id="216427"/>
    <lineage>
        <taxon>Bacteria</taxon>
        <taxon>Bacillati</taxon>
        <taxon>Mycoplasmatota</taxon>
        <taxon>Mollicutes</taxon>
        <taxon>Entomoplasmatales</taxon>
        <taxon>Entomoplasmataceae</taxon>
        <taxon>Mesoplasma</taxon>
    </lineage>
</organism>
<dbReference type="RefSeq" id="WP_027875624.1">
    <property type="nucleotide sequence ID" value="NZ_CP023173.1"/>
</dbReference>
<dbReference type="AlphaFoldDB" id="A0A249SNY5"/>
<accession>A0A249SNY5</accession>